<gene>
    <name evidence="4" type="ORF">J2X07_000999</name>
</gene>
<accession>A0ABU1TXU5</accession>
<dbReference type="EMBL" id="JAVDWA010000001">
    <property type="protein sequence ID" value="MDR7072024.1"/>
    <property type="molecule type" value="Genomic_DNA"/>
</dbReference>
<dbReference type="Pfam" id="PF25166">
    <property type="entry name" value="CoiA_C"/>
    <property type="match status" value="1"/>
</dbReference>
<evidence type="ECO:0000313" key="5">
    <source>
        <dbReference type="Proteomes" id="UP001258181"/>
    </source>
</evidence>
<dbReference type="Proteomes" id="UP001258181">
    <property type="component" value="Unassembled WGS sequence"/>
</dbReference>
<dbReference type="InterPro" id="IPR010330">
    <property type="entry name" value="CoiA_nuc"/>
</dbReference>
<dbReference type="InterPro" id="IPR057252">
    <property type="entry name" value="CoiA_C"/>
</dbReference>
<feature type="domain" description="Competence protein CoiA C-terminal" evidence="3">
    <location>
        <begin position="231"/>
        <end position="372"/>
    </location>
</feature>
<sequence length="391" mass="46159">MLVALFKDQLVNMLGRITKEEWKEKMKAALLVCPVCQKKVIPKCGNKKVWHFAHSADSNCLAFHEKETEYHLLGKKQLFNWLQMNKRAPILEHYLREIEQRPDIYLPQKNHALEFQCASMNKDILHSRIEGYQSLHIQSDWIFGKRRLKKLSNQFFSIQNRDLTAAKKDPQGRLYLYYFCPLQLQFLVVENIVPVTSSKILGKGISYSLKEIIDLDQLNKKTADYNYVLNQWINQKYIWRKSAFKNKSPASMYLKKILYFHHKSLTLYSPLAGMPTRNFYHFETAAFIWQSYLLYYVERLPGPFSFSQIETEFMRLISKGIFSVRSFPYLKESYTAALQAYLTYLEKEKFIIQIHENLYKKSATAPYPATLDEAFQQDKIFSLKGGFFDFV</sequence>
<evidence type="ECO:0000313" key="4">
    <source>
        <dbReference type="EMBL" id="MDR7072024.1"/>
    </source>
</evidence>
<protein>
    <submittedName>
        <fullName evidence="4">Competence protein CoiA</fullName>
    </submittedName>
</protein>
<reference evidence="4 5" key="1">
    <citation type="submission" date="2023-07" db="EMBL/GenBank/DDBJ databases">
        <title>Sorghum-associated microbial communities from plants grown in Nebraska, USA.</title>
        <authorList>
            <person name="Schachtman D."/>
        </authorList>
    </citation>
    <scope>NUCLEOTIDE SEQUENCE [LARGE SCALE GENOMIC DNA]</scope>
    <source>
        <strain evidence="4 5">BE211</strain>
    </source>
</reference>
<dbReference type="Pfam" id="PF06054">
    <property type="entry name" value="CoiA_nuc"/>
    <property type="match status" value="1"/>
</dbReference>
<feature type="domain" description="Competence protein CoiA nuclease-like" evidence="1">
    <location>
        <begin position="67"/>
        <end position="218"/>
    </location>
</feature>
<comment type="caution">
    <text evidence="4">The sequence shown here is derived from an EMBL/GenBank/DDBJ whole genome shotgun (WGS) entry which is preliminary data.</text>
</comment>
<proteinExistence type="predicted"/>
<dbReference type="RefSeq" id="WP_310257139.1">
    <property type="nucleotide sequence ID" value="NZ_JAVDWA010000001.1"/>
</dbReference>
<dbReference type="PIRSF" id="PIRSF007487">
    <property type="entry name" value="Competence-induced_CoiA_bac"/>
    <property type="match status" value="1"/>
</dbReference>
<dbReference type="InterPro" id="IPR021176">
    <property type="entry name" value="Competence-induced_CoiA"/>
</dbReference>
<evidence type="ECO:0000259" key="2">
    <source>
        <dbReference type="Pfam" id="PF25164"/>
    </source>
</evidence>
<name>A0ABU1TXU5_9BACL</name>
<evidence type="ECO:0000259" key="3">
    <source>
        <dbReference type="Pfam" id="PF25166"/>
    </source>
</evidence>
<dbReference type="InterPro" id="IPR057253">
    <property type="entry name" value="CoiA-like_N"/>
</dbReference>
<organism evidence="4 5">
    <name type="scientific">Fictibacillus barbaricus</name>
    <dbReference type="NCBI Taxonomy" id="182136"/>
    <lineage>
        <taxon>Bacteria</taxon>
        <taxon>Bacillati</taxon>
        <taxon>Bacillota</taxon>
        <taxon>Bacilli</taxon>
        <taxon>Bacillales</taxon>
        <taxon>Fictibacillaceae</taxon>
        <taxon>Fictibacillus</taxon>
    </lineage>
</organism>
<keyword evidence="5" id="KW-1185">Reference proteome</keyword>
<dbReference type="Pfam" id="PF25164">
    <property type="entry name" value="CoiA_N"/>
    <property type="match status" value="1"/>
</dbReference>
<evidence type="ECO:0000259" key="1">
    <source>
        <dbReference type="Pfam" id="PF06054"/>
    </source>
</evidence>
<feature type="domain" description="Competence protein CoiA-like N-terminal" evidence="2">
    <location>
        <begin position="17"/>
        <end position="62"/>
    </location>
</feature>